<comment type="similarity">
    <text evidence="1">Belongs to the SEC6 family.</text>
</comment>
<evidence type="ECO:0000313" key="4">
    <source>
        <dbReference type="Proteomes" id="UP000297703"/>
    </source>
</evidence>
<dbReference type="InterPro" id="IPR042532">
    <property type="entry name" value="EXOC3/Sec6_C"/>
</dbReference>
<feature type="compositionally biased region" description="Basic residues" evidence="2">
    <location>
        <begin position="1"/>
        <end position="14"/>
    </location>
</feature>
<organism evidence="3 4">
    <name type="scientific">Platysternon megacephalum</name>
    <name type="common">big-headed turtle</name>
    <dbReference type="NCBI Taxonomy" id="55544"/>
    <lineage>
        <taxon>Eukaryota</taxon>
        <taxon>Metazoa</taxon>
        <taxon>Chordata</taxon>
        <taxon>Craniata</taxon>
        <taxon>Vertebrata</taxon>
        <taxon>Euteleostomi</taxon>
        <taxon>Archelosauria</taxon>
        <taxon>Testudinata</taxon>
        <taxon>Testudines</taxon>
        <taxon>Cryptodira</taxon>
        <taxon>Durocryptodira</taxon>
        <taxon>Testudinoidea</taxon>
        <taxon>Platysternidae</taxon>
        <taxon>Platysternon</taxon>
    </lineage>
</organism>
<dbReference type="PANTHER" id="PTHR21292">
    <property type="entry name" value="EXOCYST COMPLEX COMPONENT SEC6-RELATED"/>
    <property type="match status" value="1"/>
</dbReference>
<evidence type="ECO:0000313" key="3">
    <source>
        <dbReference type="EMBL" id="TFK15977.1"/>
    </source>
</evidence>
<protein>
    <submittedName>
        <fullName evidence="3">Serine/threonine-protein phosphatase 4 regulatory subunit 4</fullName>
    </submittedName>
</protein>
<dbReference type="Gene3D" id="1.10.357.70">
    <property type="entry name" value="Exocyst complex component Sec6, C-terminal domain"/>
    <property type="match status" value="1"/>
</dbReference>
<dbReference type="GO" id="GO:0006887">
    <property type="term" value="P:exocytosis"/>
    <property type="evidence" value="ECO:0007669"/>
    <property type="project" value="InterPro"/>
</dbReference>
<reference evidence="3 4" key="2">
    <citation type="submission" date="2019-04" db="EMBL/GenBank/DDBJ databases">
        <title>The genome sequence of big-headed turtle.</title>
        <authorList>
            <person name="Gong S."/>
        </authorList>
    </citation>
    <scope>NUCLEOTIDE SEQUENCE [LARGE SCALE GENOMIC DNA]</scope>
    <source>
        <strain evidence="3">DO16091913</strain>
        <tissue evidence="3">Muscle</tissue>
    </source>
</reference>
<dbReference type="OrthoDB" id="190098at2759"/>
<feature type="region of interest" description="Disordered" evidence="2">
    <location>
        <begin position="1"/>
        <end position="22"/>
    </location>
</feature>
<dbReference type="Proteomes" id="UP000297703">
    <property type="component" value="Unassembled WGS sequence"/>
</dbReference>
<dbReference type="Gene3D" id="1.10.357.50">
    <property type="match status" value="1"/>
</dbReference>
<dbReference type="EMBL" id="QXTE01000002">
    <property type="protein sequence ID" value="TFK15977.1"/>
    <property type="molecule type" value="Genomic_DNA"/>
</dbReference>
<feature type="region of interest" description="Disordered" evidence="2">
    <location>
        <begin position="287"/>
        <end position="339"/>
    </location>
</feature>
<sequence length="954" mass="106847">MAHGTHMAKPRKHRTSDISEEKELCKQQMSAVSQDSLCKTGQCGLDTRNTVARSHYLESSHFVPHLTQQEDVEKHQADEGDFSLTFDDCEGSRTGLLGSPLGTGQPTGHQAQISPLGAWLPPPRLSAACFPLGARQLTGLWAQSYLGLPSTPLPGTYCFVVSQGGFRSGVSRSCLLLGWTTSVTSSLWVEQPSSCSPPLPVPRHRAPPAAVKLSHLQQEPAPETRKPVWDGRTELKKKMIKMMPFFNNSPFGMGKISKDCVTGVKPPGKPSTSSESEPDIVSIESAVEETQPKDQMKTESQGQDSALGDSHAPSTEANGSCPPSSECSDSPKKKKKGIKGKLKDAFSNFRGGQKIATLAEKDGAVTDNKPLTVEQIREHLESDQFFNAAQQLIALEWALYSNLGGKSEEELSREQSEVESLYELLKCKVFSIIKNSIILAPANPKLLRHAVYAIEEQEVADEKYKSEKPPDKIVSYRPRKWKEVWMDTVKQSVADRMKDIQRTSSAENLSTTALCFLHMGRTMKEDMITVVECIKQHYHAQFNVCSTYAECYHSYFSSQLQLIAEFELGDKDIYLLLIWVQNLYPNDIRKNSILVKELDEAKLGSLLPPKMIKQLEAKYLYNEAASVKNWLAKSLEMEVKRWTEEREPEKLDGHFHSELAIDVIQTIHGGQKRAAEITPELGKQLSIVLLVELSTFLKSYQKALEEFKEKNKQHSYFKAMIIANINNCMNFRDHTEKTTPSAQDSTRLKILGTLSDIENIGYDVLLQDLFLELKPIFRKFTQSKWLSCSETMDEIIHATSNHLSEFKTLRDPFYQGIMEKIHGHLVREYIVRLMKKKVSLKTPELQQNLTNLISAHASHLQSFCKEKGSKATWLDSALPKLAEIIRLQDSNGIKIEVATLANTYPDISKKHLAAILYIKGNLPNSEVRSILSILDVSTKSSTSCESLFSAIKIS</sequence>
<dbReference type="GO" id="GO:0000145">
    <property type="term" value="C:exocyst"/>
    <property type="evidence" value="ECO:0007669"/>
    <property type="project" value="InterPro"/>
</dbReference>
<dbReference type="InterPro" id="IPR010326">
    <property type="entry name" value="EXOC3/Sec6"/>
</dbReference>
<dbReference type="STRING" id="55544.A0A4D9EZ92"/>
<accession>A0A4D9EZ92</accession>
<evidence type="ECO:0000256" key="1">
    <source>
        <dbReference type="ARBA" id="ARBA00009447"/>
    </source>
</evidence>
<reference evidence="3 4" key="1">
    <citation type="submission" date="2019-04" db="EMBL/GenBank/DDBJ databases">
        <title>Draft genome of the big-headed turtle Platysternon megacephalum.</title>
        <authorList>
            <person name="Gong S."/>
        </authorList>
    </citation>
    <scope>NUCLEOTIDE SEQUENCE [LARGE SCALE GENOMIC DNA]</scope>
    <source>
        <strain evidence="3">DO16091913</strain>
        <tissue evidence="3">Muscle</tissue>
    </source>
</reference>
<comment type="caution">
    <text evidence="3">The sequence shown here is derived from an EMBL/GenBank/DDBJ whole genome shotgun (WGS) entry which is preliminary data.</text>
</comment>
<gene>
    <name evidence="3" type="ORF">DR999_PMT00387</name>
</gene>
<dbReference type="PANTHER" id="PTHR21292:SF4">
    <property type="entry name" value="TUMOR NECROSIS FACTOR ALPHA-INDUCED PROTEIN 2"/>
    <property type="match status" value="1"/>
</dbReference>
<name>A0A4D9EZ92_9SAUR</name>
<keyword evidence="4" id="KW-1185">Reference proteome</keyword>
<dbReference type="GO" id="GO:0000149">
    <property type="term" value="F:SNARE binding"/>
    <property type="evidence" value="ECO:0007669"/>
    <property type="project" value="TreeGrafter"/>
</dbReference>
<proteinExistence type="inferred from homology"/>
<dbReference type="GO" id="GO:0051601">
    <property type="term" value="P:exocyst localization"/>
    <property type="evidence" value="ECO:0007669"/>
    <property type="project" value="TreeGrafter"/>
</dbReference>
<dbReference type="AlphaFoldDB" id="A0A4D9EZ92"/>
<dbReference type="Pfam" id="PF06046">
    <property type="entry name" value="Sec6"/>
    <property type="match status" value="1"/>
</dbReference>
<evidence type="ECO:0000256" key="2">
    <source>
        <dbReference type="SAM" id="MobiDB-lite"/>
    </source>
</evidence>